<comment type="caution">
    <text evidence="2">The sequence shown here is derived from an EMBL/GenBank/DDBJ whole genome shotgun (WGS) entry which is preliminary data.</text>
</comment>
<evidence type="ECO:0000313" key="3">
    <source>
        <dbReference type="Proteomes" id="UP000297872"/>
    </source>
</evidence>
<dbReference type="OrthoDB" id="675129at2"/>
<name>A0A4Y8UHF6_9BACT</name>
<evidence type="ECO:0000313" key="2">
    <source>
        <dbReference type="EMBL" id="TFH68100.1"/>
    </source>
</evidence>
<protein>
    <submittedName>
        <fullName evidence="2">Transposase</fullName>
    </submittedName>
</protein>
<dbReference type="GeneID" id="302997008"/>
<feature type="coiled-coil region" evidence="1">
    <location>
        <begin position="73"/>
        <end position="100"/>
    </location>
</feature>
<proteinExistence type="predicted"/>
<sequence length="126" mass="14611">MSKKYKSYSKEDKLSLLCDYYQSGLSKYSFCKSRGIAAVKSLNTWLKVFANEKDLLSLQSEQANITDMSNRSKESYQEENGRLKQRIKELEKALAFSKLETEARDLMITRAEEYFDIPIRKKSGAK</sequence>
<accession>A0A4Y8UHF6</accession>
<dbReference type="AlphaFoldDB" id="A0A4Y8UHF6"/>
<reference evidence="2 3" key="1">
    <citation type="submission" date="2019-02" db="EMBL/GenBank/DDBJ databases">
        <title>Draft Genome Sequence of the Prevotella sp. BCRC 81118, Isolated from Human Feces.</title>
        <authorList>
            <person name="Huang C.-H."/>
        </authorList>
    </citation>
    <scope>NUCLEOTIDE SEQUENCE [LARGE SCALE GENOMIC DNA]</scope>
    <source>
        <strain evidence="2 3">BCRC 81118</strain>
    </source>
</reference>
<dbReference type="SUPFAM" id="SSF46689">
    <property type="entry name" value="Homeodomain-like"/>
    <property type="match status" value="1"/>
</dbReference>
<keyword evidence="3" id="KW-1185">Reference proteome</keyword>
<dbReference type="EMBL" id="SGVY01000119">
    <property type="protein sequence ID" value="TFH68100.1"/>
    <property type="molecule type" value="Genomic_DNA"/>
</dbReference>
<dbReference type="Proteomes" id="UP000297872">
    <property type="component" value="Unassembled WGS sequence"/>
</dbReference>
<organism evidence="2 3">
    <name type="scientific">Segatella hominis</name>
    <dbReference type="NCBI Taxonomy" id="2518605"/>
    <lineage>
        <taxon>Bacteria</taxon>
        <taxon>Pseudomonadati</taxon>
        <taxon>Bacteroidota</taxon>
        <taxon>Bacteroidia</taxon>
        <taxon>Bacteroidales</taxon>
        <taxon>Prevotellaceae</taxon>
        <taxon>Segatella</taxon>
    </lineage>
</organism>
<keyword evidence="1" id="KW-0175">Coiled coil</keyword>
<gene>
    <name evidence="2" type="ORF">EXN75_17320</name>
</gene>
<dbReference type="RefSeq" id="WP_118115930.1">
    <property type="nucleotide sequence ID" value="NZ_SGVY01000119.1"/>
</dbReference>
<evidence type="ECO:0000256" key="1">
    <source>
        <dbReference type="SAM" id="Coils"/>
    </source>
</evidence>
<dbReference type="InterPro" id="IPR009057">
    <property type="entry name" value="Homeodomain-like_sf"/>
</dbReference>